<accession>A0A6V7QUR3</accession>
<reference evidence="3" key="1">
    <citation type="submission" date="2020-07" db="EMBL/GenBank/DDBJ databases">
        <authorList>
            <person name="Lin J."/>
        </authorList>
    </citation>
    <scope>NUCLEOTIDE SEQUENCE</scope>
</reference>
<keyword evidence="2" id="KW-0812">Transmembrane</keyword>
<dbReference type="EMBL" id="CAJEUB010000021">
    <property type="protein sequence ID" value="CAD1846637.1"/>
    <property type="molecule type" value="Genomic_DNA"/>
</dbReference>
<sequence>MEKLTKNSEGYSRAKDFRHISAGSISSSKEKPEDFGDRGDGLGSYRQDKMTETALAATHIPSPSNSTRKGNIQLIFSIICWLLRVLRLFLCIRYGEGRR</sequence>
<evidence type="ECO:0000256" key="2">
    <source>
        <dbReference type="SAM" id="Phobius"/>
    </source>
</evidence>
<evidence type="ECO:0000256" key="1">
    <source>
        <dbReference type="SAM" id="MobiDB-lite"/>
    </source>
</evidence>
<proteinExistence type="predicted"/>
<evidence type="ECO:0000313" key="3">
    <source>
        <dbReference type="EMBL" id="CAD1846637.1"/>
    </source>
</evidence>
<gene>
    <name evidence="3" type="ORF">CB5_LOCUS29848</name>
</gene>
<dbReference type="AlphaFoldDB" id="A0A6V7QUR3"/>
<organism evidence="3">
    <name type="scientific">Ananas comosus var. bracteatus</name>
    <name type="common">red pineapple</name>
    <dbReference type="NCBI Taxonomy" id="296719"/>
    <lineage>
        <taxon>Eukaryota</taxon>
        <taxon>Viridiplantae</taxon>
        <taxon>Streptophyta</taxon>
        <taxon>Embryophyta</taxon>
        <taxon>Tracheophyta</taxon>
        <taxon>Spermatophyta</taxon>
        <taxon>Magnoliopsida</taxon>
        <taxon>Liliopsida</taxon>
        <taxon>Poales</taxon>
        <taxon>Bromeliaceae</taxon>
        <taxon>Bromelioideae</taxon>
        <taxon>Ananas</taxon>
    </lineage>
</organism>
<feature type="transmembrane region" description="Helical" evidence="2">
    <location>
        <begin position="72"/>
        <end position="90"/>
    </location>
</feature>
<keyword evidence="2" id="KW-0472">Membrane</keyword>
<keyword evidence="2" id="KW-1133">Transmembrane helix</keyword>
<feature type="region of interest" description="Disordered" evidence="1">
    <location>
        <begin position="22"/>
        <end position="45"/>
    </location>
</feature>
<protein>
    <submittedName>
        <fullName evidence="3">Uncharacterized protein</fullName>
    </submittedName>
</protein>
<name>A0A6V7QUR3_ANACO</name>
<feature type="compositionally biased region" description="Basic and acidic residues" evidence="1">
    <location>
        <begin position="28"/>
        <end position="45"/>
    </location>
</feature>